<dbReference type="PANTHER" id="PTHR11064">
    <property type="entry name" value="CCAAT-BINDING TRANSCRIPTION FACTOR-RELATED"/>
    <property type="match status" value="1"/>
</dbReference>
<evidence type="ECO:0000256" key="1">
    <source>
        <dbReference type="ARBA" id="ARBA00009053"/>
    </source>
</evidence>
<sequence length="187" mass="20214">MDRDGDNEYSSSGLAGGEQGGNQQPPQQPQPPPLFPTAPVVRIMRQVLPPRTMISEAAKQTVTDCATEFIGFVTTEANERCKRENRCTVTADDLLWALENLGYDNYAQVLTLYLHRLRQQNNNNNNNVSVPLPPVLSRAPPPVTSTTTATVAVVEPKGKMVDESGGTEGSSSSSSVEDVMINNLLGD</sequence>
<dbReference type="InterPro" id="IPR027113">
    <property type="entry name" value="Transc_fact_NFYB/HAP3"/>
</dbReference>
<name>A0AAN9IFY1_CROPI</name>
<keyword evidence="7" id="KW-1185">Reference proteome</keyword>
<dbReference type="GO" id="GO:0000978">
    <property type="term" value="F:RNA polymerase II cis-regulatory region sequence-specific DNA binding"/>
    <property type="evidence" value="ECO:0007669"/>
    <property type="project" value="TreeGrafter"/>
</dbReference>
<dbReference type="EMBL" id="JAYWIO010000003">
    <property type="protein sequence ID" value="KAK7276969.1"/>
    <property type="molecule type" value="Genomic_DNA"/>
</dbReference>
<dbReference type="SUPFAM" id="SSF47113">
    <property type="entry name" value="Histone-fold"/>
    <property type="match status" value="1"/>
</dbReference>
<keyword evidence="2" id="KW-0805">Transcription regulation</keyword>
<gene>
    <name evidence="6" type="ORF">RIF29_18118</name>
</gene>
<feature type="domain" description="Transcription factor CBF/NF-Y/archaeal histone" evidence="5">
    <location>
        <begin position="35"/>
        <end position="98"/>
    </location>
</feature>
<evidence type="ECO:0000259" key="5">
    <source>
        <dbReference type="Pfam" id="PF00808"/>
    </source>
</evidence>
<reference evidence="6 7" key="1">
    <citation type="submission" date="2024-01" db="EMBL/GenBank/DDBJ databases">
        <title>The genomes of 5 underutilized Papilionoideae crops provide insights into root nodulation and disease resistanc.</title>
        <authorList>
            <person name="Yuan L."/>
        </authorList>
    </citation>
    <scope>NUCLEOTIDE SEQUENCE [LARGE SCALE GENOMIC DNA]</scope>
    <source>
        <strain evidence="6">ZHUSHIDOU_FW_LH</strain>
        <tissue evidence="6">Leaf</tissue>
    </source>
</reference>
<evidence type="ECO:0000256" key="3">
    <source>
        <dbReference type="ARBA" id="ARBA00023163"/>
    </source>
</evidence>
<feature type="region of interest" description="Disordered" evidence="4">
    <location>
        <begin position="157"/>
        <end position="179"/>
    </location>
</feature>
<protein>
    <recommendedName>
        <fullName evidence="5">Transcription factor CBF/NF-Y/archaeal histone domain-containing protein</fullName>
    </recommendedName>
</protein>
<feature type="compositionally biased region" description="Pro residues" evidence="4">
    <location>
        <begin position="131"/>
        <end position="143"/>
    </location>
</feature>
<dbReference type="Pfam" id="PF00808">
    <property type="entry name" value="CBFD_NFYB_HMF"/>
    <property type="match status" value="1"/>
</dbReference>
<comment type="caution">
    <text evidence="6">The sequence shown here is derived from an EMBL/GenBank/DDBJ whole genome shotgun (WGS) entry which is preliminary data.</text>
</comment>
<feature type="region of interest" description="Disordered" evidence="4">
    <location>
        <begin position="1"/>
        <end position="37"/>
    </location>
</feature>
<comment type="similarity">
    <text evidence="1">Belongs to the NFYB/HAP3 subunit family.</text>
</comment>
<proteinExistence type="inferred from homology"/>
<dbReference type="CDD" id="cd22907">
    <property type="entry name" value="HFD_NFYB"/>
    <property type="match status" value="1"/>
</dbReference>
<dbReference type="PANTHER" id="PTHR11064:SF196">
    <property type="entry name" value="NUCLEAR TRANSCRIPTION FACTOR Y SUBUNIT B-6"/>
    <property type="match status" value="1"/>
</dbReference>
<keyword evidence="3" id="KW-0804">Transcription</keyword>
<dbReference type="AlphaFoldDB" id="A0AAN9IFY1"/>
<dbReference type="InterPro" id="IPR003958">
    <property type="entry name" value="CBFA_NFYB_domain"/>
</dbReference>
<dbReference type="GO" id="GO:0016602">
    <property type="term" value="C:CCAAT-binding factor complex"/>
    <property type="evidence" value="ECO:0007669"/>
    <property type="project" value="InterPro"/>
</dbReference>
<organism evidence="6 7">
    <name type="scientific">Crotalaria pallida</name>
    <name type="common">Smooth rattlebox</name>
    <name type="synonym">Crotalaria striata</name>
    <dbReference type="NCBI Taxonomy" id="3830"/>
    <lineage>
        <taxon>Eukaryota</taxon>
        <taxon>Viridiplantae</taxon>
        <taxon>Streptophyta</taxon>
        <taxon>Embryophyta</taxon>
        <taxon>Tracheophyta</taxon>
        <taxon>Spermatophyta</taxon>
        <taxon>Magnoliopsida</taxon>
        <taxon>eudicotyledons</taxon>
        <taxon>Gunneridae</taxon>
        <taxon>Pentapetalae</taxon>
        <taxon>rosids</taxon>
        <taxon>fabids</taxon>
        <taxon>Fabales</taxon>
        <taxon>Fabaceae</taxon>
        <taxon>Papilionoideae</taxon>
        <taxon>50 kb inversion clade</taxon>
        <taxon>genistoids sensu lato</taxon>
        <taxon>core genistoids</taxon>
        <taxon>Crotalarieae</taxon>
        <taxon>Crotalaria</taxon>
    </lineage>
</organism>
<evidence type="ECO:0000256" key="4">
    <source>
        <dbReference type="SAM" id="MobiDB-lite"/>
    </source>
</evidence>
<feature type="region of interest" description="Disordered" evidence="4">
    <location>
        <begin position="125"/>
        <end position="144"/>
    </location>
</feature>
<dbReference type="GO" id="GO:0046982">
    <property type="term" value="F:protein heterodimerization activity"/>
    <property type="evidence" value="ECO:0007669"/>
    <property type="project" value="InterPro"/>
</dbReference>
<dbReference type="Proteomes" id="UP001372338">
    <property type="component" value="Unassembled WGS sequence"/>
</dbReference>
<feature type="compositionally biased region" description="Pro residues" evidence="4">
    <location>
        <begin position="26"/>
        <end position="36"/>
    </location>
</feature>
<dbReference type="PRINTS" id="PR00615">
    <property type="entry name" value="CCAATSUBUNTA"/>
</dbReference>
<dbReference type="InterPro" id="IPR009072">
    <property type="entry name" value="Histone-fold"/>
</dbReference>
<evidence type="ECO:0000313" key="6">
    <source>
        <dbReference type="EMBL" id="KAK7276969.1"/>
    </source>
</evidence>
<accession>A0AAN9IFY1</accession>
<evidence type="ECO:0000256" key="2">
    <source>
        <dbReference type="ARBA" id="ARBA00023015"/>
    </source>
</evidence>
<dbReference type="GO" id="GO:0001228">
    <property type="term" value="F:DNA-binding transcription activator activity, RNA polymerase II-specific"/>
    <property type="evidence" value="ECO:0007669"/>
    <property type="project" value="InterPro"/>
</dbReference>
<dbReference type="Gene3D" id="1.10.20.10">
    <property type="entry name" value="Histone, subunit A"/>
    <property type="match status" value="1"/>
</dbReference>
<feature type="compositionally biased region" description="Low complexity" evidence="4">
    <location>
        <begin position="169"/>
        <end position="179"/>
    </location>
</feature>
<evidence type="ECO:0000313" key="7">
    <source>
        <dbReference type="Proteomes" id="UP001372338"/>
    </source>
</evidence>